<accession>F8AWN9</accession>
<evidence type="ECO:0000313" key="1">
    <source>
        <dbReference type="EMBL" id="AEH09381.1"/>
    </source>
</evidence>
<dbReference type="HOGENOM" id="CLU_2915818_0_0_11"/>
<reference evidence="1 2" key="1">
    <citation type="submission" date="2011-05" db="EMBL/GenBank/DDBJ databases">
        <title>Complete sequence of chromosome of Frankia symbiont of Datisca glomerata.</title>
        <authorList>
            <consortium name="US DOE Joint Genome Institute"/>
            <person name="Lucas S."/>
            <person name="Han J."/>
            <person name="Lapidus A."/>
            <person name="Cheng J.-F."/>
            <person name="Goodwin L."/>
            <person name="Pitluck S."/>
            <person name="Peters L."/>
            <person name="Mikhailova N."/>
            <person name="Chertkov O."/>
            <person name="Teshima H."/>
            <person name="Han C."/>
            <person name="Tapia R."/>
            <person name="Land M."/>
            <person name="Hauser L."/>
            <person name="Kyrpides N."/>
            <person name="Ivanova N."/>
            <person name="Pagani I."/>
            <person name="Berry A."/>
            <person name="Pawlowski K."/>
            <person name="Persson T."/>
            <person name="Vanden Heuvel B."/>
            <person name="Benson D."/>
            <person name="Woyke T."/>
        </authorList>
    </citation>
    <scope>NUCLEOTIDE SEQUENCE [LARGE SCALE GENOMIC DNA]</scope>
    <source>
        <strain evidence="2">4085684</strain>
    </source>
</reference>
<proteinExistence type="predicted"/>
<organism evidence="1 2">
    <name type="scientific">Candidatus Protofrankia datiscae</name>
    <dbReference type="NCBI Taxonomy" id="2716812"/>
    <lineage>
        <taxon>Bacteria</taxon>
        <taxon>Bacillati</taxon>
        <taxon>Actinomycetota</taxon>
        <taxon>Actinomycetes</taxon>
        <taxon>Frankiales</taxon>
        <taxon>Frankiaceae</taxon>
        <taxon>Protofrankia</taxon>
    </lineage>
</organism>
<name>F8AWN9_9ACTN</name>
<protein>
    <submittedName>
        <fullName evidence="1">Uncharacterized protein</fullName>
    </submittedName>
</protein>
<dbReference type="EMBL" id="CP002801">
    <property type="protein sequence ID" value="AEH09381.1"/>
    <property type="molecule type" value="Genomic_DNA"/>
</dbReference>
<gene>
    <name evidence="1" type="ordered locus">FsymDg_1947</name>
</gene>
<dbReference type="KEGG" id="fsy:FsymDg_1947"/>
<dbReference type="AlphaFoldDB" id="F8AWN9"/>
<dbReference type="Proteomes" id="UP000001549">
    <property type="component" value="Chromosome"/>
</dbReference>
<sequence>MRCGVTARFRRCNAGHSYAVPRSQAANLFRRRHVDFGTVVSASCPAARLPLSPSRSFGAHR</sequence>
<keyword evidence="2" id="KW-1185">Reference proteome</keyword>
<evidence type="ECO:0000313" key="2">
    <source>
        <dbReference type="Proteomes" id="UP000001549"/>
    </source>
</evidence>